<feature type="transmembrane region" description="Helical" evidence="6">
    <location>
        <begin position="98"/>
        <end position="120"/>
    </location>
</feature>
<organism evidence="7 8">
    <name type="scientific">Ogataea philodendri</name>
    <dbReference type="NCBI Taxonomy" id="1378263"/>
    <lineage>
        <taxon>Eukaryota</taxon>
        <taxon>Fungi</taxon>
        <taxon>Dikarya</taxon>
        <taxon>Ascomycota</taxon>
        <taxon>Saccharomycotina</taxon>
        <taxon>Pichiomycetes</taxon>
        <taxon>Pichiales</taxon>
        <taxon>Pichiaceae</taxon>
        <taxon>Ogataea</taxon>
    </lineage>
</organism>
<dbReference type="GeneID" id="70236353"/>
<evidence type="ECO:0000256" key="6">
    <source>
        <dbReference type="SAM" id="Phobius"/>
    </source>
</evidence>
<reference evidence="7" key="2">
    <citation type="submission" date="2021-01" db="EMBL/GenBank/DDBJ databases">
        <authorList>
            <person name="Schikora-Tamarit M.A."/>
        </authorList>
    </citation>
    <scope>NUCLEOTIDE SEQUENCE</scope>
    <source>
        <strain evidence="7">CBS6075</strain>
    </source>
</reference>
<dbReference type="EMBL" id="JAEUBE010000295">
    <property type="protein sequence ID" value="KAH3666199.1"/>
    <property type="molecule type" value="Genomic_DNA"/>
</dbReference>
<dbReference type="GO" id="GO:0000329">
    <property type="term" value="C:fungal-type vacuole membrane"/>
    <property type="evidence" value="ECO:0007669"/>
    <property type="project" value="TreeGrafter"/>
</dbReference>
<feature type="compositionally biased region" description="Polar residues" evidence="5">
    <location>
        <begin position="202"/>
        <end position="211"/>
    </location>
</feature>
<dbReference type="Pfam" id="PF07690">
    <property type="entry name" value="MFS_1"/>
    <property type="match status" value="1"/>
</dbReference>
<evidence type="ECO:0000256" key="4">
    <source>
        <dbReference type="ARBA" id="ARBA00023136"/>
    </source>
</evidence>
<keyword evidence="3 6" id="KW-1133">Transmembrane helix</keyword>
<dbReference type="RefSeq" id="XP_046061403.1">
    <property type="nucleotide sequence ID" value="XM_046205461.1"/>
</dbReference>
<dbReference type="OrthoDB" id="410267at2759"/>
<dbReference type="Gene3D" id="1.20.1250.20">
    <property type="entry name" value="MFS general substrate transporter like domains"/>
    <property type="match status" value="2"/>
</dbReference>
<feature type="transmembrane region" description="Helical" evidence="6">
    <location>
        <begin position="230"/>
        <end position="260"/>
    </location>
</feature>
<feature type="transmembrane region" description="Helical" evidence="6">
    <location>
        <begin position="66"/>
        <end position="86"/>
    </location>
</feature>
<feature type="transmembrane region" description="Helical" evidence="6">
    <location>
        <begin position="424"/>
        <end position="444"/>
    </location>
</feature>
<evidence type="ECO:0008006" key="9">
    <source>
        <dbReference type="Google" id="ProtNLM"/>
    </source>
</evidence>
<dbReference type="Proteomes" id="UP000769157">
    <property type="component" value="Unassembled WGS sequence"/>
</dbReference>
<name>A0A9P8T5D4_9ASCO</name>
<evidence type="ECO:0000313" key="7">
    <source>
        <dbReference type="EMBL" id="KAH3666199.1"/>
    </source>
</evidence>
<gene>
    <name evidence="7" type="ORF">OGAPHI_004388</name>
</gene>
<dbReference type="AlphaFoldDB" id="A0A9P8T5D4"/>
<accession>A0A9P8T5D4</accession>
<evidence type="ECO:0000313" key="8">
    <source>
        <dbReference type="Proteomes" id="UP000769157"/>
    </source>
</evidence>
<feature type="transmembrane region" description="Helical" evidence="6">
    <location>
        <begin position="6"/>
        <end position="27"/>
    </location>
</feature>
<keyword evidence="2 6" id="KW-0812">Transmembrane</keyword>
<evidence type="ECO:0000256" key="3">
    <source>
        <dbReference type="ARBA" id="ARBA00022989"/>
    </source>
</evidence>
<evidence type="ECO:0000256" key="5">
    <source>
        <dbReference type="SAM" id="MobiDB-lite"/>
    </source>
</evidence>
<dbReference type="InterPro" id="IPR036259">
    <property type="entry name" value="MFS_trans_sf"/>
</dbReference>
<dbReference type="PANTHER" id="PTHR21576">
    <property type="entry name" value="UNCHARACTERIZED NODULIN-LIKE PROTEIN"/>
    <property type="match status" value="1"/>
</dbReference>
<feature type="transmembrane region" description="Helical" evidence="6">
    <location>
        <begin position="164"/>
        <end position="185"/>
    </location>
</feature>
<protein>
    <recommendedName>
        <fullName evidence="9">Nodulin-like domain-containing protein</fullName>
    </recommendedName>
</protein>
<sequence>MPPSSLVVAACAIASLNCGTLYIFGAFSPQVSAQLHYTAAQTSRIAIAGQSAAILSGPFVGRATDVLGYTGPCAIGAFLISLSYYLFYRQFAAATSSLAYSCVLFAFVGVGSTGLNTVCVKCSMVTWSSRKGLAAALPIACYGASGVLYSRLGSWLAAGDTAGFLKIVAFVSMGISVITTPFVCLCDWKRTYVPAPTTPTTVELQSLSSPTPATPHSKDPPRHAFQTKDFWYVAAVLGLLSGIGQMFIYGLGVIVCSLYGGSELAIKDINAYDVAVQEHQHGQVSLLSLCSTAGRLLGGLIADEFHSRTRTSRASLLLIPLFLIGAVQIGGYFFVSLRELSILTVGLGLGYGALYTLTPLVVSDLWGMKNFSTNWGLCNTSPAVTNLVLSTVFARNYDSHTVPVEIDGETRAVCELGYRCYNRVFAATFALCITASLFLWQLVARSSHQMQQKRRPSI</sequence>
<feature type="transmembrane region" description="Helical" evidence="6">
    <location>
        <begin position="314"/>
        <end position="334"/>
    </location>
</feature>
<dbReference type="SUPFAM" id="SSF103473">
    <property type="entry name" value="MFS general substrate transporter"/>
    <property type="match status" value="1"/>
</dbReference>
<dbReference type="PANTHER" id="PTHR21576:SF158">
    <property type="entry name" value="RIBOSOMAL RNA-PROCESSING PROTEIN 12-LIKE CONSERVED DOMAIN-CONTAINING PROTEIN"/>
    <property type="match status" value="1"/>
</dbReference>
<keyword evidence="8" id="KW-1185">Reference proteome</keyword>
<comment type="caution">
    <text evidence="7">The sequence shown here is derived from an EMBL/GenBank/DDBJ whole genome shotgun (WGS) entry which is preliminary data.</text>
</comment>
<feature type="region of interest" description="Disordered" evidence="5">
    <location>
        <begin position="201"/>
        <end position="222"/>
    </location>
</feature>
<reference evidence="7" key="1">
    <citation type="journal article" date="2021" name="Open Biol.">
        <title>Shared evolutionary footprints suggest mitochondrial oxidative damage underlies multiple complex I losses in fungi.</title>
        <authorList>
            <person name="Schikora-Tamarit M.A."/>
            <person name="Marcet-Houben M."/>
            <person name="Nosek J."/>
            <person name="Gabaldon T."/>
        </authorList>
    </citation>
    <scope>NUCLEOTIDE SEQUENCE</scope>
    <source>
        <strain evidence="7">CBS6075</strain>
    </source>
</reference>
<evidence type="ECO:0000256" key="2">
    <source>
        <dbReference type="ARBA" id="ARBA00022692"/>
    </source>
</evidence>
<feature type="transmembrane region" description="Helical" evidence="6">
    <location>
        <begin position="340"/>
        <end position="362"/>
    </location>
</feature>
<dbReference type="GO" id="GO:0022857">
    <property type="term" value="F:transmembrane transporter activity"/>
    <property type="evidence" value="ECO:0007669"/>
    <property type="project" value="InterPro"/>
</dbReference>
<evidence type="ECO:0000256" key="1">
    <source>
        <dbReference type="ARBA" id="ARBA00004141"/>
    </source>
</evidence>
<comment type="subcellular location">
    <subcellularLocation>
        <location evidence="1">Membrane</location>
        <topology evidence="1">Multi-pass membrane protein</topology>
    </subcellularLocation>
</comment>
<keyword evidence="4 6" id="KW-0472">Membrane</keyword>
<proteinExistence type="predicted"/>
<dbReference type="InterPro" id="IPR011701">
    <property type="entry name" value="MFS"/>
</dbReference>
<feature type="transmembrane region" description="Helical" evidence="6">
    <location>
        <begin position="132"/>
        <end position="152"/>
    </location>
</feature>